<dbReference type="EC" id="2.7.11.22" evidence="4"/>
<keyword evidence="5" id="KW-0678">Repressor</keyword>
<dbReference type="InterPro" id="IPR000719">
    <property type="entry name" value="Prot_kinase_dom"/>
</dbReference>
<evidence type="ECO:0000256" key="17">
    <source>
        <dbReference type="ARBA" id="ARBA00041823"/>
    </source>
</evidence>
<keyword evidence="6" id="KW-0723">Serine/threonine-protein kinase</keyword>
<comment type="similarity">
    <text evidence="2">Belongs to the protein kinase superfamily. CMGC Ser/Thr protein kinase family. CDC2/CDKX subfamily.</text>
</comment>
<dbReference type="GO" id="GO:0004693">
    <property type="term" value="F:cyclin-dependent protein serine/threonine kinase activity"/>
    <property type="evidence" value="ECO:0007669"/>
    <property type="project" value="UniProtKB-EC"/>
</dbReference>
<accession>A0A0F7SG46</accession>
<evidence type="ECO:0000256" key="11">
    <source>
        <dbReference type="ARBA" id="ARBA00022840"/>
    </source>
</evidence>
<evidence type="ECO:0000256" key="18">
    <source>
        <dbReference type="ARBA" id="ARBA00047811"/>
    </source>
</evidence>
<evidence type="ECO:0000259" key="22">
    <source>
        <dbReference type="PROSITE" id="PS50011"/>
    </source>
</evidence>
<keyword evidence="12" id="KW-0460">Magnesium</keyword>
<evidence type="ECO:0000313" key="23">
    <source>
        <dbReference type="EMBL" id="CDZ96199.1"/>
    </source>
</evidence>
<protein>
    <recommendedName>
        <fullName evidence="17">Cyclin-dependent kinase 8</fullName>
        <ecNumber evidence="4">2.7.11.22</ecNumber>
        <ecNumber evidence="3">2.7.11.23</ecNumber>
    </recommendedName>
</protein>
<dbReference type="PANTHER" id="PTHR24056:SF495">
    <property type="entry name" value="CYCLIN-DEPENDENT KINASE 8-RELATED"/>
    <property type="match status" value="1"/>
</dbReference>
<evidence type="ECO:0000256" key="20">
    <source>
        <dbReference type="ARBA" id="ARBA00049280"/>
    </source>
</evidence>
<feature type="compositionally biased region" description="Low complexity" evidence="21">
    <location>
        <begin position="442"/>
        <end position="451"/>
    </location>
</feature>
<name>A0A0F7SG46_PHARH</name>
<comment type="catalytic activity">
    <reaction evidence="18">
        <text>L-threonyl-[protein] + ATP = O-phospho-L-threonyl-[protein] + ADP + H(+)</text>
        <dbReference type="Rhea" id="RHEA:46608"/>
        <dbReference type="Rhea" id="RHEA-COMP:11060"/>
        <dbReference type="Rhea" id="RHEA-COMP:11605"/>
        <dbReference type="ChEBI" id="CHEBI:15378"/>
        <dbReference type="ChEBI" id="CHEBI:30013"/>
        <dbReference type="ChEBI" id="CHEBI:30616"/>
        <dbReference type="ChEBI" id="CHEBI:61977"/>
        <dbReference type="ChEBI" id="CHEBI:456216"/>
        <dbReference type="EC" id="2.7.11.22"/>
    </reaction>
</comment>
<dbReference type="PROSITE" id="PS50011">
    <property type="entry name" value="PROTEIN_KINASE_DOM"/>
    <property type="match status" value="1"/>
</dbReference>
<dbReference type="GO" id="GO:0005524">
    <property type="term" value="F:ATP binding"/>
    <property type="evidence" value="ECO:0007669"/>
    <property type="project" value="UniProtKB-KW"/>
</dbReference>
<comment type="subcellular location">
    <subcellularLocation>
        <location evidence="1">Nucleus</location>
    </subcellularLocation>
</comment>
<evidence type="ECO:0000256" key="14">
    <source>
        <dbReference type="ARBA" id="ARBA00023159"/>
    </source>
</evidence>
<keyword evidence="15" id="KW-0804">Transcription</keyword>
<evidence type="ECO:0000256" key="9">
    <source>
        <dbReference type="ARBA" id="ARBA00022741"/>
    </source>
</evidence>
<organism evidence="23">
    <name type="scientific">Phaffia rhodozyma</name>
    <name type="common">Yeast</name>
    <name type="synonym">Xanthophyllomyces dendrorhous</name>
    <dbReference type="NCBI Taxonomy" id="264483"/>
    <lineage>
        <taxon>Eukaryota</taxon>
        <taxon>Fungi</taxon>
        <taxon>Dikarya</taxon>
        <taxon>Basidiomycota</taxon>
        <taxon>Agaricomycotina</taxon>
        <taxon>Tremellomycetes</taxon>
        <taxon>Cystofilobasidiales</taxon>
        <taxon>Mrakiaceae</taxon>
        <taxon>Phaffia</taxon>
    </lineage>
</organism>
<dbReference type="PANTHER" id="PTHR24056">
    <property type="entry name" value="CELL DIVISION PROTEIN KINASE"/>
    <property type="match status" value="1"/>
</dbReference>
<keyword evidence="13" id="KW-0805">Transcription regulation</keyword>
<dbReference type="FunFam" id="1.10.510.10:FF:000408">
    <property type="entry name" value="Serine/threonine-protein kinase SSN3"/>
    <property type="match status" value="1"/>
</dbReference>
<keyword evidence="16" id="KW-0539">Nucleus</keyword>
<feature type="compositionally biased region" description="Low complexity" evidence="21">
    <location>
        <begin position="395"/>
        <end position="411"/>
    </location>
</feature>
<keyword evidence="8" id="KW-0479">Metal-binding</keyword>
<evidence type="ECO:0000256" key="4">
    <source>
        <dbReference type="ARBA" id="ARBA00012425"/>
    </source>
</evidence>
<feature type="compositionally biased region" description="Pro residues" evidence="21">
    <location>
        <begin position="428"/>
        <end position="441"/>
    </location>
</feature>
<evidence type="ECO:0000256" key="15">
    <source>
        <dbReference type="ARBA" id="ARBA00023163"/>
    </source>
</evidence>
<dbReference type="GO" id="GO:0046872">
    <property type="term" value="F:metal ion binding"/>
    <property type="evidence" value="ECO:0007669"/>
    <property type="project" value="UniProtKB-KW"/>
</dbReference>
<dbReference type="PROSITE" id="PS00108">
    <property type="entry name" value="PROTEIN_KINASE_ST"/>
    <property type="match status" value="1"/>
</dbReference>
<evidence type="ECO:0000256" key="6">
    <source>
        <dbReference type="ARBA" id="ARBA00022527"/>
    </source>
</evidence>
<evidence type="ECO:0000256" key="12">
    <source>
        <dbReference type="ARBA" id="ARBA00022842"/>
    </source>
</evidence>
<feature type="domain" description="Protein kinase" evidence="22">
    <location>
        <begin position="29"/>
        <end position="358"/>
    </location>
</feature>
<dbReference type="InterPro" id="IPR008271">
    <property type="entry name" value="Ser/Thr_kinase_AS"/>
</dbReference>
<feature type="region of interest" description="Disordered" evidence="21">
    <location>
        <begin position="384"/>
        <end position="495"/>
    </location>
</feature>
<evidence type="ECO:0000256" key="10">
    <source>
        <dbReference type="ARBA" id="ARBA00022777"/>
    </source>
</evidence>
<dbReference type="SUPFAM" id="SSF56112">
    <property type="entry name" value="Protein kinase-like (PK-like)"/>
    <property type="match status" value="1"/>
</dbReference>
<dbReference type="GO" id="GO:0008353">
    <property type="term" value="F:RNA polymerase II CTD heptapeptide repeat kinase activity"/>
    <property type="evidence" value="ECO:0007669"/>
    <property type="project" value="UniProtKB-EC"/>
</dbReference>
<reference evidence="23" key="1">
    <citation type="submission" date="2014-08" db="EMBL/GenBank/DDBJ databases">
        <authorList>
            <person name="Sharma Rahul"/>
            <person name="Thines Marco"/>
        </authorList>
    </citation>
    <scope>NUCLEOTIDE SEQUENCE</scope>
</reference>
<evidence type="ECO:0000256" key="13">
    <source>
        <dbReference type="ARBA" id="ARBA00023015"/>
    </source>
</evidence>
<keyword evidence="10 23" id="KW-0418">Kinase</keyword>
<dbReference type="Gene3D" id="1.10.510.10">
    <property type="entry name" value="Transferase(Phosphotransferase) domain 1"/>
    <property type="match status" value="1"/>
</dbReference>
<evidence type="ECO:0000256" key="3">
    <source>
        <dbReference type="ARBA" id="ARBA00012409"/>
    </source>
</evidence>
<evidence type="ECO:0000256" key="5">
    <source>
        <dbReference type="ARBA" id="ARBA00022491"/>
    </source>
</evidence>
<feature type="compositionally biased region" description="Gly residues" evidence="21">
    <location>
        <begin position="452"/>
        <end position="472"/>
    </location>
</feature>
<dbReference type="EC" id="2.7.11.23" evidence="3"/>
<dbReference type="InterPro" id="IPR050108">
    <property type="entry name" value="CDK"/>
</dbReference>
<dbReference type="Gene3D" id="3.30.200.20">
    <property type="entry name" value="Phosphorylase Kinase, domain 1"/>
    <property type="match status" value="1"/>
</dbReference>
<evidence type="ECO:0000256" key="19">
    <source>
        <dbReference type="ARBA" id="ARBA00048367"/>
    </source>
</evidence>
<evidence type="ECO:0000256" key="21">
    <source>
        <dbReference type="SAM" id="MobiDB-lite"/>
    </source>
</evidence>
<comment type="catalytic activity">
    <reaction evidence="20">
        <text>[DNA-directed RNA polymerase] + ATP = phospho-[DNA-directed RNA polymerase] + ADP + H(+)</text>
        <dbReference type="Rhea" id="RHEA:10216"/>
        <dbReference type="Rhea" id="RHEA-COMP:11321"/>
        <dbReference type="Rhea" id="RHEA-COMP:11322"/>
        <dbReference type="ChEBI" id="CHEBI:15378"/>
        <dbReference type="ChEBI" id="CHEBI:30616"/>
        <dbReference type="ChEBI" id="CHEBI:43176"/>
        <dbReference type="ChEBI" id="CHEBI:68546"/>
        <dbReference type="ChEBI" id="CHEBI:456216"/>
        <dbReference type="EC" id="2.7.11.23"/>
    </reaction>
</comment>
<keyword evidence="14" id="KW-0010">Activator</keyword>
<dbReference type="AlphaFoldDB" id="A0A0F7SG46"/>
<keyword evidence="9" id="KW-0547">Nucleotide-binding</keyword>
<keyword evidence="7" id="KW-0808">Transferase</keyword>
<comment type="catalytic activity">
    <reaction evidence="19">
        <text>L-seryl-[protein] + ATP = O-phospho-L-seryl-[protein] + ADP + H(+)</text>
        <dbReference type="Rhea" id="RHEA:17989"/>
        <dbReference type="Rhea" id="RHEA-COMP:9863"/>
        <dbReference type="Rhea" id="RHEA-COMP:11604"/>
        <dbReference type="ChEBI" id="CHEBI:15378"/>
        <dbReference type="ChEBI" id="CHEBI:29999"/>
        <dbReference type="ChEBI" id="CHEBI:30616"/>
        <dbReference type="ChEBI" id="CHEBI:83421"/>
        <dbReference type="ChEBI" id="CHEBI:456216"/>
        <dbReference type="EC" id="2.7.11.22"/>
    </reaction>
</comment>
<dbReference type="EMBL" id="LN483116">
    <property type="protein sequence ID" value="CDZ96199.1"/>
    <property type="molecule type" value="Genomic_DNA"/>
</dbReference>
<sequence>MAREPSQTDPMRAYRAEMNSRRKLVLDSYLILGFISSGTYGRVYKARLKPAFNSFDPTCPTRPGDRIGKEGELYAIKKFKPDKEGEVVTYTGISQSAIREIAINREVDHENVVALREVILQDKSIFMVFGYAEHDFLQIIHHHSQTLRLPVPPPTLKSLLHQLLLGTLYLHTHHILHRDLKPANILVTNQGVVKIGDLGLARVSRDPLQPLWQGDKVVVTIWYRSPELLLGGRHYTGAIDMWAVGCIYAELLSLRPIFKGEEAKIDSKKQLPFQKDQMSKILEVLGSIDKEKWPNLHHYPETPHLARMERYHPGLAHWYKTKSGPSFSPKGFDLLSSMFEFDPERRITAREALKHSWFLDDGGVSSNAFASSNLVYPDRRVTHDNELSSQPLPPSQAQGQTSNTTTANNQNRSIHLAGDPSRIHNSSIPPPAPPSVIPMPVYPASSRPGSGMRPGVGSVGPGGIGSAAGPGSAGNSAGRMVGKAVDGSRKKSRII</sequence>
<dbReference type="GO" id="GO:0016592">
    <property type="term" value="C:mediator complex"/>
    <property type="evidence" value="ECO:0007669"/>
    <property type="project" value="TreeGrafter"/>
</dbReference>
<evidence type="ECO:0000256" key="7">
    <source>
        <dbReference type="ARBA" id="ARBA00022679"/>
    </source>
</evidence>
<dbReference type="InterPro" id="IPR011009">
    <property type="entry name" value="Kinase-like_dom_sf"/>
</dbReference>
<evidence type="ECO:0000256" key="2">
    <source>
        <dbReference type="ARBA" id="ARBA00006485"/>
    </source>
</evidence>
<proteinExistence type="inferred from homology"/>
<evidence type="ECO:0000256" key="1">
    <source>
        <dbReference type="ARBA" id="ARBA00004123"/>
    </source>
</evidence>
<evidence type="ECO:0000256" key="16">
    <source>
        <dbReference type="ARBA" id="ARBA00023242"/>
    </source>
</evidence>
<evidence type="ECO:0000256" key="8">
    <source>
        <dbReference type="ARBA" id="ARBA00022723"/>
    </source>
</evidence>
<dbReference type="SMART" id="SM00220">
    <property type="entry name" value="S_TKc"/>
    <property type="match status" value="1"/>
</dbReference>
<keyword evidence="11" id="KW-0067">ATP-binding</keyword>
<dbReference type="Pfam" id="PF00069">
    <property type="entry name" value="Pkinase"/>
    <property type="match status" value="1"/>
</dbReference>